<evidence type="ECO:0000313" key="4">
    <source>
        <dbReference type="EMBL" id="QXI26466.1"/>
    </source>
</evidence>
<dbReference type="EMBL" id="CP077093">
    <property type="protein sequence ID" value="QXI26466.1"/>
    <property type="molecule type" value="Genomic_DNA"/>
</dbReference>
<evidence type="ECO:0000256" key="2">
    <source>
        <dbReference type="ARBA" id="ARBA00023315"/>
    </source>
</evidence>
<dbReference type="PROSITE" id="PS51186">
    <property type="entry name" value="GNAT"/>
    <property type="match status" value="1"/>
</dbReference>
<dbReference type="PANTHER" id="PTHR43800:SF1">
    <property type="entry name" value="PEPTIDYL-LYSINE N-ACETYLTRANSFERASE YJAB"/>
    <property type="match status" value="1"/>
</dbReference>
<accession>A0A9E6PH46</accession>
<name>A0A9E6PH46_9PSED</name>
<dbReference type="GO" id="GO:0016747">
    <property type="term" value="F:acyltransferase activity, transferring groups other than amino-acyl groups"/>
    <property type="evidence" value="ECO:0007669"/>
    <property type="project" value="InterPro"/>
</dbReference>
<dbReference type="PANTHER" id="PTHR43800">
    <property type="entry name" value="PEPTIDYL-LYSINE N-ACETYLTRANSFERASE YJAB"/>
    <property type="match status" value="1"/>
</dbReference>
<sequence>MPAIRPARPDDIPALAAVERSAASIFREVGLAWVAEGEPLPADYLEQLCRHHTLWVATNANDQPVGFLAAETMDRSFFIVELSVHAGHQKLGLGAGLMAAAIAHARAELFATASLTTYRHLPWNAPFYTRLGFVEVEAASLGEEHVAQLQHEVDAGHEAGLRCAMVLRLKG</sequence>
<gene>
    <name evidence="4" type="ORF">HU752_021340</name>
</gene>
<dbReference type="AlphaFoldDB" id="A0A9E6PH46"/>
<dbReference type="KEGG" id="pvw:HU752_021340"/>
<reference evidence="4 5" key="1">
    <citation type="journal article" date="2020" name="Microorganisms">
        <title>Reliable Identification of Environmental Pseudomonas Isolates Using the rpoD Gene.</title>
        <authorList>
            <consortium name="The Broad Institute Genome Sequencing Platform"/>
            <person name="Girard L."/>
            <person name="Lood C."/>
            <person name="Rokni-Zadeh H."/>
            <person name="van Noort V."/>
            <person name="Lavigne R."/>
            <person name="De Mot R."/>
        </authorList>
    </citation>
    <scope>NUCLEOTIDE SEQUENCE [LARGE SCALE GENOMIC DNA]</scope>
    <source>
        <strain evidence="4 5">RW8P3</strain>
    </source>
</reference>
<dbReference type="Proteomes" id="UP000634530">
    <property type="component" value="Chromosome"/>
</dbReference>
<evidence type="ECO:0000313" key="5">
    <source>
        <dbReference type="Proteomes" id="UP000634530"/>
    </source>
</evidence>
<keyword evidence="2" id="KW-0012">Acyltransferase</keyword>
<proteinExistence type="predicted"/>
<dbReference type="Gene3D" id="3.40.630.30">
    <property type="match status" value="1"/>
</dbReference>
<dbReference type="InterPro" id="IPR016181">
    <property type="entry name" value="Acyl_CoA_acyltransferase"/>
</dbReference>
<evidence type="ECO:0000256" key="1">
    <source>
        <dbReference type="ARBA" id="ARBA00022679"/>
    </source>
</evidence>
<keyword evidence="5" id="KW-1185">Reference proteome</keyword>
<feature type="domain" description="N-acetyltransferase" evidence="3">
    <location>
        <begin position="2"/>
        <end position="154"/>
    </location>
</feature>
<dbReference type="Pfam" id="PF13508">
    <property type="entry name" value="Acetyltransf_7"/>
    <property type="match status" value="1"/>
</dbReference>
<dbReference type="InterPro" id="IPR000182">
    <property type="entry name" value="GNAT_dom"/>
</dbReference>
<dbReference type="RefSeq" id="WP_186675635.1">
    <property type="nucleotide sequence ID" value="NZ_CP077093.1"/>
</dbReference>
<dbReference type="SUPFAM" id="SSF55729">
    <property type="entry name" value="Acyl-CoA N-acyltransferases (Nat)"/>
    <property type="match status" value="1"/>
</dbReference>
<reference evidence="4 5" key="2">
    <citation type="journal article" date="2021" name="Microorganisms">
        <title>The Ever-Expanding Pseudomonas Genus: Description of 43 New Species and Partition of the Pseudomonas putida Group.</title>
        <authorList>
            <person name="Girard L."/>
            <person name="Lood C."/>
            <person name="Hofte M."/>
            <person name="Vandamme P."/>
            <person name="Rokni-Zadeh H."/>
            <person name="van Noort V."/>
            <person name="Lavigne R."/>
            <person name="De Mot R."/>
        </authorList>
    </citation>
    <scope>NUCLEOTIDE SEQUENCE [LARGE SCALE GENOMIC DNA]</scope>
    <source>
        <strain evidence="4 5">RW8P3</strain>
    </source>
</reference>
<protein>
    <submittedName>
        <fullName evidence="4">GNAT family N-acetyltransferase</fullName>
    </submittedName>
</protein>
<evidence type="ECO:0000259" key="3">
    <source>
        <dbReference type="PROSITE" id="PS51186"/>
    </source>
</evidence>
<keyword evidence="1" id="KW-0808">Transferase</keyword>
<organism evidence="4 5">
    <name type="scientific">Pseudomonas vanderleydeniana</name>
    <dbReference type="NCBI Taxonomy" id="2745495"/>
    <lineage>
        <taxon>Bacteria</taxon>
        <taxon>Pseudomonadati</taxon>
        <taxon>Pseudomonadota</taxon>
        <taxon>Gammaproteobacteria</taxon>
        <taxon>Pseudomonadales</taxon>
        <taxon>Pseudomonadaceae</taxon>
        <taxon>Pseudomonas</taxon>
    </lineage>
</organism>